<keyword evidence="3 6" id="KW-0560">Oxidoreductase</keyword>
<dbReference type="Proteomes" id="UP001629744">
    <property type="component" value="Unassembled WGS sequence"/>
</dbReference>
<dbReference type="InterPro" id="IPR019921">
    <property type="entry name" value="Lucif-like_OxRdtase_Rv2161c"/>
</dbReference>
<proteinExistence type="predicted"/>
<gene>
    <name evidence="6" type="ORF">ABEU19_002300</name>
</gene>
<evidence type="ECO:0000256" key="4">
    <source>
        <dbReference type="ARBA" id="ARBA00023033"/>
    </source>
</evidence>
<dbReference type="SUPFAM" id="SSF51679">
    <property type="entry name" value="Bacterial luciferase-like"/>
    <property type="match status" value="1"/>
</dbReference>
<dbReference type="EMBL" id="JBDLNU010000002">
    <property type="protein sequence ID" value="MFM1728803.1"/>
    <property type="molecule type" value="Genomic_DNA"/>
</dbReference>
<keyword evidence="1" id="KW-0285">Flavoprotein</keyword>
<accession>A0ABW9FUE8</accession>
<name>A0ABW9FUE8_9NOCA</name>
<evidence type="ECO:0000256" key="3">
    <source>
        <dbReference type="ARBA" id="ARBA00023002"/>
    </source>
</evidence>
<evidence type="ECO:0000256" key="1">
    <source>
        <dbReference type="ARBA" id="ARBA00022630"/>
    </source>
</evidence>
<dbReference type="RefSeq" id="WP_408586544.1">
    <property type="nucleotide sequence ID" value="NZ_JBDLNU010000002.1"/>
</dbReference>
<evidence type="ECO:0000256" key="2">
    <source>
        <dbReference type="ARBA" id="ARBA00022643"/>
    </source>
</evidence>
<dbReference type="InterPro" id="IPR036661">
    <property type="entry name" value="Luciferase-like_sf"/>
</dbReference>
<dbReference type="PANTHER" id="PTHR42847">
    <property type="entry name" value="ALKANESULFONATE MONOOXYGENASE"/>
    <property type="match status" value="1"/>
</dbReference>
<evidence type="ECO:0000259" key="5">
    <source>
        <dbReference type="Pfam" id="PF00296"/>
    </source>
</evidence>
<feature type="domain" description="Luciferase-like" evidence="5">
    <location>
        <begin position="12"/>
        <end position="252"/>
    </location>
</feature>
<comment type="caution">
    <text evidence="6">The sequence shown here is derived from an EMBL/GenBank/DDBJ whole genome shotgun (WGS) entry which is preliminary data.</text>
</comment>
<dbReference type="Gene3D" id="3.20.20.30">
    <property type="entry name" value="Luciferase-like domain"/>
    <property type="match status" value="1"/>
</dbReference>
<dbReference type="PANTHER" id="PTHR42847:SF4">
    <property type="entry name" value="ALKANESULFONATE MONOOXYGENASE-RELATED"/>
    <property type="match status" value="1"/>
</dbReference>
<evidence type="ECO:0000313" key="6">
    <source>
        <dbReference type="EMBL" id="MFM1728803.1"/>
    </source>
</evidence>
<sequence>MQVGLNLLGTEAIYGGDIRSVLDLAATADRTGIDMITTGDHVGFNATAHAQRLVSDQFPFPLEHPWFEPLALMSAVAAVTQNARLGMSVLVATLRPATLLAKQLATLDIVSGGRISIGMGVGWQEAEYTATGMPFDGRFGRLEQTVEACRELWTAAPATFAGRGFEFEDFYCLPHPKQHRVPIQFGMAPSQRNFDRIARVADGWSVNPNDMRGFAESVALLRATFAAHGRDPESAEVHIQLNPSRDSSGTVDLDATAEAAHRWHSAGATTIAFLPSRFDADANSIPELIDWMVGLKTLN</sequence>
<keyword evidence="2" id="KW-0288">FMN</keyword>
<dbReference type="NCBIfam" id="TIGR03619">
    <property type="entry name" value="F420_Rv2161c"/>
    <property type="match status" value="1"/>
</dbReference>
<keyword evidence="7" id="KW-1185">Reference proteome</keyword>
<evidence type="ECO:0000313" key="7">
    <source>
        <dbReference type="Proteomes" id="UP001629744"/>
    </source>
</evidence>
<dbReference type="InterPro" id="IPR050172">
    <property type="entry name" value="SsuD_RutA_monooxygenase"/>
</dbReference>
<dbReference type="Pfam" id="PF00296">
    <property type="entry name" value="Bac_luciferase"/>
    <property type="match status" value="1"/>
</dbReference>
<protein>
    <submittedName>
        <fullName evidence="6">TIGR03619 family F420-dependent LLM class oxidoreductase</fullName>
        <ecNumber evidence="6">1.-.-.-</ecNumber>
    </submittedName>
</protein>
<organism evidence="6 7">
    <name type="scientific">Prescottella soli</name>
    <dbReference type="NCBI Taxonomy" id="1543852"/>
    <lineage>
        <taxon>Bacteria</taxon>
        <taxon>Bacillati</taxon>
        <taxon>Actinomycetota</taxon>
        <taxon>Actinomycetes</taxon>
        <taxon>Mycobacteriales</taxon>
        <taxon>Nocardiaceae</taxon>
        <taxon>Prescottella</taxon>
    </lineage>
</organism>
<dbReference type="GO" id="GO:0016491">
    <property type="term" value="F:oxidoreductase activity"/>
    <property type="evidence" value="ECO:0007669"/>
    <property type="project" value="UniProtKB-KW"/>
</dbReference>
<keyword evidence="4" id="KW-0503">Monooxygenase</keyword>
<reference evidence="6 7" key="1">
    <citation type="submission" date="2023-11" db="EMBL/GenBank/DDBJ databases">
        <authorList>
            <person name="Val-Calvo J."/>
            <person name="Scortti M."/>
            <person name="Vazquez-Boland J."/>
        </authorList>
    </citation>
    <scope>NUCLEOTIDE SEQUENCE [LARGE SCALE GENOMIC DNA]</scope>
    <source>
        <strain evidence="6 7">DSM 46662</strain>
    </source>
</reference>
<dbReference type="EC" id="1.-.-.-" evidence="6"/>
<dbReference type="InterPro" id="IPR011251">
    <property type="entry name" value="Luciferase-like_dom"/>
</dbReference>